<dbReference type="Proteomes" id="UP000249720">
    <property type="component" value="Unassembled WGS sequence"/>
</dbReference>
<evidence type="ECO:0000256" key="6">
    <source>
        <dbReference type="ARBA" id="ARBA00023136"/>
    </source>
</evidence>
<dbReference type="PANTHER" id="PTHR30442:SF0">
    <property type="entry name" value="FE(3+) DICITRATE TRANSPORT PROTEIN FECA"/>
    <property type="match status" value="1"/>
</dbReference>
<proteinExistence type="inferred from homology"/>
<dbReference type="Gene3D" id="2.170.130.10">
    <property type="entry name" value="TonB-dependent receptor, plug domain"/>
    <property type="match status" value="1"/>
</dbReference>
<feature type="domain" description="TonB-dependent receptor-like beta-barrel" evidence="11">
    <location>
        <begin position="214"/>
        <end position="708"/>
    </location>
</feature>
<dbReference type="GO" id="GO:0009279">
    <property type="term" value="C:cell outer membrane"/>
    <property type="evidence" value="ECO:0007669"/>
    <property type="project" value="UniProtKB-SubCell"/>
</dbReference>
<feature type="domain" description="TonB-dependent receptor plug" evidence="12">
    <location>
        <begin position="78"/>
        <end position="173"/>
    </location>
</feature>
<keyword evidence="4 8" id="KW-0812">Transmembrane</keyword>
<keyword evidence="7 8" id="KW-0998">Cell outer membrane</keyword>
<dbReference type="Gene3D" id="2.40.170.20">
    <property type="entry name" value="TonB-dependent receptor, beta-barrel domain"/>
    <property type="match status" value="1"/>
</dbReference>
<organism evidence="13 14">
    <name type="scientific">Hydrotalea sandarakina</name>
    <dbReference type="NCBI Taxonomy" id="1004304"/>
    <lineage>
        <taxon>Bacteria</taxon>
        <taxon>Pseudomonadati</taxon>
        <taxon>Bacteroidota</taxon>
        <taxon>Chitinophagia</taxon>
        <taxon>Chitinophagales</taxon>
        <taxon>Chitinophagaceae</taxon>
        <taxon>Hydrotalea</taxon>
    </lineage>
</organism>
<dbReference type="InterPro" id="IPR012910">
    <property type="entry name" value="Plug_dom"/>
</dbReference>
<evidence type="ECO:0000256" key="5">
    <source>
        <dbReference type="ARBA" id="ARBA00023077"/>
    </source>
</evidence>
<evidence type="ECO:0000313" key="13">
    <source>
        <dbReference type="EMBL" id="PZX62350.1"/>
    </source>
</evidence>
<sequence>MKILRFTVFCFFLVIITSSHTFAQENLQNNTKNPETDTIPVNELQEVIVNTTLRDSIQYLPEVKGVYVFAGKKTNIVIPNSTQANLAQNNVRQLFAKVPGVTTWDMDGAGTQLNIGSRGVDSHRSIEMNMRQNGYVTNSDIFGYPENHYTLPLEAVQEIQFVRGSAALQYGSQYGGMMNFIIKQGDSTKPIAVESIQTAGSNGFFNSYNAVGGTVGKINYYAYYDNRHGNGWRPSQAFDYQAYYANIEYRFNNNGSIALQFSRMNYVQQIAGGLTDAQFAQNPRQSLRNRNFFNPEINIPAIIFKYAFSPNTKLQVISNALFGQRNSVQYINTPNIPDTVNLQLGTYNPRQVDRDYYSSFSTEARLLHTYKIGKTTNSLAAGFRLSSEVTRRDQLGVGTTGSNFDLSLVAPYGTVLRFHTNNAAVFAENVFQITPKFSITPGFRYELIQSDYTGLISHATVPVAYNGNRSFPLFGTGLQYQLTKSTQLYGNISQEYRPYLYSQITPADRVDVIDPNLKDSKGYDISVGYRGNIKNILQFDVDVFRVFFGNRVGLITQKDANNNPYLLTTNIGNAVAKGVEAYGEVSLVALFNGNNKLKDVRLFNSLAYTHARYTSGELSANGTNINLTGNYVEHVPQWADRAGLTLLFKQFTTTLQFSYTDKSYNDALNTISSANGVTGIIPSYALWDWSMGYAFSKKYRITGGINNLLNLSYFSQRITFYPGPGILPADGRTFYVSFSVKM</sequence>
<dbReference type="InterPro" id="IPR039426">
    <property type="entry name" value="TonB-dep_rcpt-like"/>
</dbReference>
<dbReference type="PROSITE" id="PS52016">
    <property type="entry name" value="TONB_DEPENDENT_REC_3"/>
    <property type="match status" value="1"/>
</dbReference>
<evidence type="ECO:0000256" key="8">
    <source>
        <dbReference type="PROSITE-ProRule" id="PRU01360"/>
    </source>
</evidence>
<reference evidence="13 14" key="1">
    <citation type="submission" date="2018-06" db="EMBL/GenBank/DDBJ databases">
        <title>Genomic Encyclopedia of Archaeal and Bacterial Type Strains, Phase II (KMG-II): from individual species to whole genera.</title>
        <authorList>
            <person name="Goeker M."/>
        </authorList>
    </citation>
    <scope>NUCLEOTIDE SEQUENCE [LARGE SCALE GENOMIC DNA]</scope>
    <source>
        <strain evidence="13 14">DSM 23241</strain>
    </source>
</reference>
<evidence type="ECO:0000259" key="12">
    <source>
        <dbReference type="Pfam" id="PF07715"/>
    </source>
</evidence>
<dbReference type="InterPro" id="IPR037066">
    <property type="entry name" value="Plug_dom_sf"/>
</dbReference>
<keyword evidence="14" id="KW-1185">Reference proteome</keyword>
<evidence type="ECO:0000256" key="10">
    <source>
        <dbReference type="SAM" id="SignalP"/>
    </source>
</evidence>
<evidence type="ECO:0000256" key="3">
    <source>
        <dbReference type="ARBA" id="ARBA00022452"/>
    </source>
</evidence>
<keyword evidence="5 9" id="KW-0798">TonB box</keyword>
<evidence type="ECO:0000256" key="7">
    <source>
        <dbReference type="ARBA" id="ARBA00023237"/>
    </source>
</evidence>
<dbReference type="Pfam" id="PF00593">
    <property type="entry name" value="TonB_dep_Rec_b-barrel"/>
    <property type="match status" value="1"/>
</dbReference>
<dbReference type="InterPro" id="IPR000531">
    <property type="entry name" value="Beta-barrel_TonB"/>
</dbReference>
<gene>
    <name evidence="13" type="ORF">LX80_01832</name>
</gene>
<dbReference type="Pfam" id="PF07715">
    <property type="entry name" value="Plug"/>
    <property type="match status" value="1"/>
</dbReference>
<evidence type="ECO:0000256" key="4">
    <source>
        <dbReference type="ARBA" id="ARBA00022692"/>
    </source>
</evidence>
<comment type="caution">
    <text evidence="13">The sequence shown here is derived from an EMBL/GenBank/DDBJ whole genome shotgun (WGS) entry which is preliminary data.</text>
</comment>
<evidence type="ECO:0000256" key="9">
    <source>
        <dbReference type="RuleBase" id="RU003357"/>
    </source>
</evidence>
<comment type="similarity">
    <text evidence="8 9">Belongs to the TonB-dependent receptor family.</text>
</comment>
<dbReference type="RefSeq" id="WP_111295506.1">
    <property type="nucleotide sequence ID" value="NZ_QKZV01000005.1"/>
</dbReference>
<keyword evidence="2 8" id="KW-0813">Transport</keyword>
<feature type="chain" id="PRO_5015920588" evidence="10">
    <location>
        <begin position="24"/>
        <end position="742"/>
    </location>
</feature>
<accession>A0A2W7RUW8</accession>
<dbReference type="AlphaFoldDB" id="A0A2W7RUW8"/>
<dbReference type="SUPFAM" id="SSF56935">
    <property type="entry name" value="Porins"/>
    <property type="match status" value="1"/>
</dbReference>
<keyword evidence="6 8" id="KW-0472">Membrane</keyword>
<protein>
    <submittedName>
        <fullName evidence="13">Fe(3+) dicitrate transport protein</fullName>
    </submittedName>
</protein>
<dbReference type="InterPro" id="IPR036942">
    <property type="entry name" value="Beta-barrel_TonB_sf"/>
</dbReference>
<evidence type="ECO:0000256" key="1">
    <source>
        <dbReference type="ARBA" id="ARBA00004571"/>
    </source>
</evidence>
<evidence type="ECO:0000256" key="2">
    <source>
        <dbReference type="ARBA" id="ARBA00022448"/>
    </source>
</evidence>
<evidence type="ECO:0000313" key="14">
    <source>
        <dbReference type="Proteomes" id="UP000249720"/>
    </source>
</evidence>
<dbReference type="OrthoDB" id="9758472at2"/>
<keyword evidence="3 8" id="KW-1134">Transmembrane beta strand</keyword>
<keyword evidence="10" id="KW-0732">Signal</keyword>
<comment type="subcellular location">
    <subcellularLocation>
        <location evidence="1 8">Cell outer membrane</location>
        <topology evidence="1 8">Multi-pass membrane protein</topology>
    </subcellularLocation>
</comment>
<dbReference type="GO" id="GO:0033214">
    <property type="term" value="P:siderophore-iron import into cell"/>
    <property type="evidence" value="ECO:0007669"/>
    <property type="project" value="TreeGrafter"/>
</dbReference>
<evidence type="ECO:0000259" key="11">
    <source>
        <dbReference type="Pfam" id="PF00593"/>
    </source>
</evidence>
<name>A0A2W7RUW8_9BACT</name>
<dbReference type="EMBL" id="QKZV01000005">
    <property type="protein sequence ID" value="PZX62350.1"/>
    <property type="molecule type" value="Genomic_DNA"/>
</dbReference>
<dbReference type="PANTHER" id="PTHR30442">
    <property type="entry name" value="IRON III DICITRATE TRANSPORT PROTEIN FECA"/>
    <property type="match status" value="1"/>
</dbReference>
<feature type="signal peptide" evidence="10">
    <location>
        <begin position="1"/>
        <end position="23"/>
    </location>
</feature>